<dbReference type="AlphaFoldDB" id="M1DAT3"/>
<dbReference type="Gramene" id="PGSC0003DMT400086013">
    <property type="protein sequence ID" value="PGSC0003DMT400086013"/>
    <property type="gene ID" value="PGSC0003DMG400035584"/>
</dbReference>
<dbReference type="PaxDb" id="4113-PGSC0003DMT400086013"/>
<reference evidence="3" key="1">
    <citation type="journal article" date="2011" name="Nature">
        <title>Genome sequence and analysis of the tuber crop potato.</title>
        <authorList>
            <consortium name="The Potato Genome Sequencing Consortium"/>
        </authorList>
    </citation>
    <scope>NUCLEOTIDE SEQUENCE [LARGE SCALE GENOMIC DNA]</scope>
    <source>
        <strain evidence="3">cv. DM1-3 516 R44</strain>
    </source>
</reference>
<feature type="compositionally biased region" description="Basic and acidic residues" evidence="1">
    <location>
        <begin position="64"/>
        <end position="73"/>
    </location>
</feature>
<evidence type="ECO:0000313" key="2">
    <source>
        <dbReference type="EnsemblPlants" id="PGSC0003DMT400086013"/>
    </source>
</evidence>
<evidence type="ECO:0000313" key="3">
    <source>
        <dbReference type="Proteomes" id="UP000011115"/>
    </source>
</evidence>
<name>M1DAT3_SOLTU</name>
<keyword evidence="3" id="KW-1185">Reference proteome</keyword>
<feature type="region of interest" description="Disordered" evidence="1">
    <location>
        <begin position="43"/>
        <end position="144"/>
    </location>
</feature>
<dbReference type="EnsemblPlants" id="PGSC0003DMT400086013">
    <property type="protein sequence ID" value="PGSC0003DMT400086013"/>
    <property type="gene ID" value="PGSC0003DMG400035584"/>
</dbReference>
<sequence>MTTFQTELASLRADVDAFLAPPETTLEATPTEKEDDEVMTALFGEGMPSPDSSRAAGKHHRSNHTSDADEAHRLQKKKHQQVAVAQKESILDKKRRQQQARGIGVGPSGSLRTTVGATLVGEGATDGVPSVDPAGSGKPNPPTS</sequence>
<proteinExistence type="predicted"/>
<dbReference type="InParanoid" id="M1DAT3"/>
<evidence type="ECO:0008006" key="4">
    <source>
        <dbReference type="Google" id="ProtNLM"/>
    </source>
</evidence>
<reference evidence="2" key="2">
    <citation type="submission" date="2015-06" db="UniProtKB">
        <authorList>
            <consortium name="EnsemblPlants"/>
        </authorList>
    </citation>
    <scope>IDENTIFICATION</scope>
    <source>
        <strain evidence="2">DM1-3 516 R44</strain>
    </source>
</reference>
<dbReference type="HOGENOM" id="CLU_028647_6_3_1"/>
<accession>M1DAT3</accession>
<dbReference type="Proteomes" id="UP000011115">
    <property type="component" value="Unassembled WGS sequence"/>
</dbReference>
<evidence type="ECO:0000256" key="1">
    <source>
        <dbReference type="SAM" id="MobiDB-lite"/>
    </source>
</evidence>
<protein>
    <recommendedName>
        <fullName evidence="4">Integrase core domain containing protein</fullName>
    </recommendedName>
</protein>
<organism evidence="2 3">
    <name type="scientific">Solanum tuberosum</name>
    <name type="common">Potato</name>
    <dbReference type="NCBI Taxonomy" id="4113"/>
    <lineage>
        <taxon>Eukaryota</taxon>
        <taxon>Viridiplantae</taxon>
        <taxon>Streptophyta</taxon>
        <taxon>Embryophyta</taxon>
        <taxon>Tracheophyta</taxon>
        <taxon>Spermatophyta</taxon>
        <taxon>Magnoliopsida</taxon>
        <taxon>eudicotyledons</taxon>
        <taxon>Gunneridae</taxon>
        <taxon>Pentapetalae</taxon>
        <taxon>asterids</taxon>
        <taxon>lamiids</taxon>
        <taxon>Solanales</taxon>
        <taxon>Solanaceae</taxon>
        <taxon>Solanoideae</taxon>
        <taxon>Solaneae</taxon>
        <taxon>Solanum</taxon>
    </lineage>
</organism>